<reference evidence="1" key="5">
    <citation type="journal article" date="2021" name="G3 (Bethesda)">
        <title>Aegilops tauschii genome assembly Aet v5.0 features greater sequence contiguity and improved annotation.</title>
        <authorList>
            <person name="Wang L."/>
            <person name="Zhu T."/>
            <person name="Rodriguez J.C."/>
            <person name="Deal K.R."/>
            <person name="Dubcovsky J."/>
            <person name="McGuire P.E."/>
            <person name="Lux T."/>
            <person name="Spannagl M."/>
            <person name="Mayer K.F.X."/>
            <person name="Baldrich P."/>
            <person name="Meyers B.C."/>
            <person name="Huo N."/>
            <person name="Gu Y.Q."/>
            <person name="Zhou H."/>
            <person name="Devos K.M."/>
            <person name="Bennetzen J.L."/>
            <person name="Unver T."/>
            <person name="Budak H."/>
            <person name="Gulick P.J."/>
            <person name="Galiba G."/>
            <person name="Kalapos B."/>
            <person name="Nelson D.R."/>
            <person name="Li P."/>
            <person name="You F.M."/>
            <person name="Luo M.C."/>
            <person name="Dvorak J."/>
        </authorList>
    </citation>
    <scope>NUCLEOTIDE SEQUENCE [LARGE SCALE GENOMIC DNA]</scope>
    <source>
        <strain evidence="1">cv. AL8/78</strain>
    </source>
</reference>
<accession>A0A453T0N7</accession>
<evidence type="ECO:0000313" key="1">
    <source>
        <dbReference type="EnsemblPlants" id="AET7Gv21181300.11"/>
    </source>
</evidence>
<dbReference type="EnsemblPlants" id="AET7Gv21181300.11">
    <property type="protein sequence ID" value="AET7Gv21181300.11"/>
    <property type="gene ID" value="AET7Gv21181300"/>
</dbReference>
<proteinExistence type="predicted"/>
<dbReference type="Proteomes" id="UP000015105">
    <property type="component" value="Chromosome 7D"/>
</dbReference>
<reference evidence="1" key="3">
    <citation type="journal article" date="2017" name="Nature">
        <title>Genome sequence of the progenitor of the wheat D genome Aegilops tauschii.</title>
        <authorList>
            <person name="Luo M.C."/>
            <person name="Gu Y.Q."/>
            <person name="Puiu D."/>
            <person name="Wang H."/>
            <person name="Twardziok S.O."/>
            <person name="Deal K.R."/>
            <person name="Huo N."/>
            <person name="Zhu T."/>
            <person name="Wang L."/>
            <person name="Wang Y."/>
            <person name="McGuire P.E."/>
            <person name="Liu S."/>
            <person name="Long H."/>
            <person name="Ramasamy R.K."/>
            <person name="Rodriguez J.C."/>
            <person name="Van S.L."/>
            <person name="Yuan L."/>
            <person name="Wang Z."/>
            <person name="Xia Z."/>
            <person name="Xiao L."/>
            <person name="Anderson O.D."/>
            <person name="Ouyang S."/>
            <person name="Liang Y."/>
            <person name="Zimin A.V."/>
            <person name="Pertea G."/>
            <person name="Qi P."/>
            <person name="Bennetzen J.L."/>
            <person name="Dai X."/>
            <person name="Dawson M.W."/>
            <person name="Muller H.G."/>
            <person name="Kugler K."/>
            <person name="Rivarola-Duarte L."/>
            <person name="Spannagl M."/>
            <person name="Mayer K.F.X."/>
            <person name="Lu F.H."/>
            <person name="Bevan M.W."/>
            <person name="Leroy P."/>
            <person name="Li P."/>
            <person name="You F.M."/>
            <person name="Sun Q."/>
            <person name="Liu Z."/>
            <person name="Lyons E."/>
            <person name="Wicker T."/>
            <person name="Salzberg S.L."/>
            <person name="Devos K.M."/>
            <person name="Dvorak J."/>
        </authorList>
    </citation>
    <scope>NUCLEOTIDE SEQUENCE [LARGE SCALE GENOMIC DNA]</scope>
    <source>
        <strain evidence="1">cv. AL8/78</strain>
    </source>
</reference>
<keyword evidence="2" id="KW-1185">Reference proteome</keyword>
<reference evidence="1" key="4">
    <citation type="submission" date="2019-03" db="UniProtKB">
        <authorList>
            <consortium name="EnsemblPlants"/>
        </authorList>
    </citation>
    <scope>IDENTIFICATION</scope>
</reference>
<dbReference type="Gramene" id="AET7Gv21181300.11">
    <property type="protein sequence ID" value="AET7Gv21181300.11"/>
    <property type="gene ID" value="AET7Gv21181300"/>
</dbReference>
<organism evidence="1 2">
    <name type="scientific">Aegilops tauschii subsp. strangulata</name>
    <name type="common">Goatgrass</name>
    <dbReference type="NCBI Taxonomy" id="200361"/>
    <lineage>
        <taxon>Eukaryota</taxon>
        <taxon>Viridiplantae</taxon>
        <taxon>Streptophyta</taxon>
        <taxon>Embryophyta</taxon>
        <taxon>Tracheophyta</taxon>
        <taxon>Spermatophyta</taxon>
        <taxon>Magnoliopsida</taxon>
        <taxon>Liliopsida</taxon>
        <taxon>Poales</taxon>
        <taxon>Poaceae</taxon>
        <taxon>BOP clade</taxon>
        <taxon>Pooideae</taxon>
        <taxon>Triticodae</taxon>
        <taxon>Triticeae</taxon>
        <taxon>Triticinae</taxon>
        <taxon>Aegilops</taxon>
    </lineage>
</organism>
<reference evidence="2" key="2">
    <citation type="journal article" date="2017" name="Nat. Plants">
        <title>The Aegilops tauschii genome reveals multiple impacts of transposons.</title>
        <authorList>
            <person name="Zhao G."/>
            <person name="Zou C."/>
            <person name="Li K."/>
            <person name="Wang K."/>
            <person name="Li T."/>
            <person name="Gao L."/>
            <person name="Zhang X."/>
            <person name="Wang H."/>
            <person name="Yang Z."/>
            <person name="Liu X."/>
            <person name="Jiang W."/>
            <person name="Mao L."/>
            <person name="Kong X."/>
            <person name="Jiao Y."/>
            <person name="Jia J."/>
        </authorList>
    </citation>
    <scope>NUCLEOTIDE SEQUENCE [LARGE SCALE GENOMIC DNA]</scope>
    <source>
        <strain evidence="2">cv. AL8/78</strain>
    </source>
</reference>
<name>A0A453T0N7_AEGTS</name>
<sequence length="147" mass="16710">DLLACLKPSINSFHVCKKLGKASDCKKFKCLISGSKCAVKCIPLRASCFEEPREVNIISSLRNGRIMMLFQVETFRRDSKVSKHCIVNLLFTGILSQITYSWALIMKSELETLEMPVVAKTSLENMAVRLIVAQKVIWRQSLTVMRR</sequence>
<dbReference type="AlphaFoldDB" id="A0A453T0N7"/>
<evidence type="ECO:0000313" key="2">
    <source>
        <dbReference type="Proteomes" id="UP000015105"/>
    </source>
</evidence>
<protein>
    <submittedName>
        <fullName evidence="1">Uncharacterized protein</fullName>
    </submittedName>
</protein>
<reference evidence="2" key="1">
    <citation type="journal article" date="2014" name="Science">
        <title>Ancient hybridizations among the ancestral genomes of bread wheat.</title>
        <authorList>
            <consortium name="International Wheat Genome Sequencing Consortium,"/>
            <person name="Marcussen T."/>
            <person name="Sandve S.R."/>
            <person name="Heier L."/>
            <person name="Spannagl M."/>
            <person name="Pfeifer M."/>
            <person name="Jakobsen K.S."/>
            <person name="Wulff B.B."/>
            <person name="Steuernagel B."/>
            <person name="Mayer K.F."/>
            <person name="Olsen O.A."/>
        </authorList>
    </citation>
    <scope>NUCLEOTIDE SEQUENCE [LARGE SCALE GENOMIC DNA]</scope>
    <source>
        <strain evidence="2">cv. AL8/78</strain>
    </source>
</reference>